<sequence length="204" mass="23474">MIRNSMIDKTFQQDGYRRATGGKVRVSFPDVDDMNNKVNKNTIVALQHDLDKPPSPSQNAEDNQRLQTYQVAGPSTGSYRRYWPSSRIDDLAKPLARWRKPSIRPKAFFREVDHQIPWCKKGPNVPKEKPQVVCVQQPPLPPRKNTGVSRAALKYEASEHIKQLAKHRPTPKVDDEKKCFTVKPLSLIYKPSLRILQLSKPRIR</sequence>
<comment type="caution">
    <text evidence="1">The sequence shown here is derived from an EMBL/GenBank/DDBJ whole genome shotgun (WGS) entry which is preliminary data.</text>
</comment>
<dbReference type="Proteomes" id="UP001160148">
    <property type="component" value="Unassembled WGS sequence"/>
</dbReference>
<dbReference type="SMART" id="SM00705">
    <property type="entry name" value="THEG"/>
    <property type="match status" value="3"/>
</dbReference>
<keyword evidence="2" id="KW-1185">Reference proteome</keyword>
<protein>
    <recommendedName>
        <fullName evidence="3">Testicular haploid expressed protein</fullName>
    </recommendedName>
</protein>
<dbReference type="AlphaFoldDB" id="A0AAV0XL84"/>
<dbReference type="Pfam" id="PF14912">
    <property type="entry name" value="THEG"/>
    <property type="match status" value="2"/>
</dbReference>
<dbReference type="InterPro" id="IPR006623">
    <property type="entry name" value="THEG"/>
</dbReference>
<organism evidence="1 2">
    <name type="scientific">Macrosiphum euphorbiae</name>
    <name type="common">potato aphid</name>
    <dbReference type="NCBI Taxonomy" id="13131"/>
    <lineage>
        <taxon>Eukaryota</taxon>
        <taxon>Metazoa</taxon>
        <taxon>Ecdysozoa</taxon>
        <taxon>Arthropoda</taxon>
        <taxon>Hexapoda</taxon>
        <taxon>Insecta</taxon>
        <taxon>Pterygota</taxon>
        <taxon>Neoptera</taxon>
        <taxon>Paraneoptera</taxon>
        <taxon>Hemiptera</taxon>
        <taxon>Sternorrhyncha</taxon>
        <taxon>Aphidomorpha</taxon>
        <taxon>Aphidoidea</taxon>
        <taxon>Aphididae</taxon>
        <taxon>Macrosiphini</taxon>
        <taxon>Macrosiphum</taxon>
    </lineage>
</organism>
<dbReference type="EMBL" id="CARXXK010000005">
    <property type="protein sequence ID" value="CAI6368166.1"/>
    <property type="molecule type" value="Genomic_DNA"/>
</dbReference>
<gene>
    <name evidence="1" type="ORF">MEUPH1_LOCUS22557</name>
</gene>
<name>A0AAV0XL84_9HEMI</name>
<evidence type="ECO:0000313" key="1">
    <source>
        <dbReference type="EMBL" id="CAI6368166.1"/>
    </source>
</evidence>
<reference evidence="1 2" key="1">
    <citation type="submission" date="2023-01" db="EMBL/GenBank/DDBJ databases">
        <authorList>
            <person name="Whitehead M."/>
        </authorList>
    </citation>
    <scope>NUCLEOTIDE SEQUENCE [LARGE SCALE GENOMIC DNA]</scope>
</reference>
<evidence type="ECO:0000313" key="2">
    <source>
        <dbReference type="Proteomes" id="UP001160148"/>
    </source>
</evidence>
<evidence type="ECO:0008006" key="3">
    <source>
        <dbReference type="Google" id="ProtNLM"/>
    </source>
</evidence>
<accession>A0AAV0XL84</accession>
<proteinExistence type="predicted"/>